<dbReference type="EMBL" id="BGZK01000017">
    <property type="protein sequence ID" value="GBP05279.1"/>
    <property type="molecule type" value="Genomic_DNA"/>
</dbReference>
<sequence length="122" mass="13265">MFRNPFIDQNYMNQYSSTLVVSYTSSGISTVAECLHLIYTFSSTTNRPYDCSEKVRGKKNVSSSAVRSAAKRPPGDERRGGGGRHYRNDVVESKAILSGRSGLLPASSAAPPVCETRILDTA</sequence>
<feature type="compositionally biased region" description="Basic and acidic residues" evidence="1">
    <location>
        <begin position="73"/>
        <end position="89"/>
    </location>
</feature>
<feature type="compositionally biased region" description="Low complexity" evidence="1">
    <location>
        <begin position="60"/>
        <end position="72"/>
    </location>
</feature>
<protein>
    <submittedName>
        <fullName evidence="2">Uncharacterized protein</fullName>
    </submittedName>
</protein>
<organism evidence="2 3">
    <name type="scientific">Eumeta variegata</name>
    <name type="common">Bagworm moth</name>
    <name type="synonym">Eumeta japonica</name>
    <dbReference type="NCBI Taxonomy" id="151549"/>
    <lineage>
        <taxon>Eukaryota</taxon>
        <taxon>Metazoa</taxon>
        <taxon>Ecdysozoa</taxon>
        <taxon>Arthropoda</taxon>
        <taxon>Hexapoda</taxon>
        <taxon>Insecta</taxon>
        <taxon>Pterygota</taxon>
        <taxon>Neoptera</taxon>
        <taxon>Endopterygota</taxon>
        <taxon>Lepidoptera</taxon>
        <taxon>Glossata</taxon>
        <taxon>Ditrysia</taxon>
        <taxon>Tineoidea</taxon>
        <taxon>Psychidae</taxon>
        <taxon>Oiketicinae</taxon>
        <taxon>Eumeta</taxon>
    </lineage>
</organism>
<evidence type="ECO:0000313" key="2">
    <source>
        <dbReference type="EMBL" id="GBP05279.1"/>
    </source>
</evidence>
<name>A0A4C1SSY4_EUMVA</name>
<keyword evidence="3" id="KW-1185">Reference proteome</keyword>
<dbReference type="Proteomes" id="UP000299102">
    <property type="component" value="Unassembled WGS sequence"/>
</dbReference>
<feature type="region of interest" description="Disordered" evidence="1">
    <location>
        <begin position="50"/>
        <end position="89"/>
    </location>
</feature>
<evidence type="ECO:0000256" key="1">
    <source>
        <dbReference type="SAM" id="MobiDB-lite"/>
    </source>
</evidence>
<gene>
    <name evidence="2" type="ORF">EVAR_76729_1</name>
</gene>
<dbReference type="AlphaFoldDB" id="A0A4C1SSY4"/>
<proteinExistence type="predicted"/>
<accession>A0A4C1SSY4</accession>
<reference evidence="2 3" key="1">
    <citation type="journal article" date="2019" name="Commun. Biol.">
        <title>The bagworm genome reveals a unique fibroin gene that provides high tensile strength.</title>
        <authorList>
            <person name="Kono N."/>
            <person name="Nakamura H."/>
            <person name="Ohtoshi R."/>
            <person name="Tomita M."/>
            <person name="Numata K."/>
            <person name="Arakawa K."/>
        </authorList>
    </citation>
    <scope>NUCLEOTIDE SEQUENCE [LARGE SCALE GENOMIC DNA]</scope>
</reference>
<evidence type="ECO:0000313" key="3">
    <source>
        <dbReference type="Proteomes" id="UP000299102"/>
    </source>
</evidence>
<comment type="caution">
    <text evidence="2">The sequence shown here is derived from an EMBL/GenBank/DDBJ whole genome shotgun (WGS) entry which is preliminary data.</text>
</comment>